<dbReference type="InterPro" id="IPR013986">
    <property type="entry name" value="DExx_box_DNA_helicase_dom_sf"/>
</dbReference>
<comment type="similarity">
    <text evidence="1">Belongs to the helicase family. UvrD subfamily.</text>
</comment>
<sequence length="715" mass="78752">MLEELLEDLNPSQREAVSAPIGPVLVLAGAGSGKTRVLTRRVAWLLAAGERPSSILAITFTNKAAGEMAERVRSLVGPNADGLWVSTFHAACARMLRLHPELGGLRSGWSIYDQDDARRLLERTIRRLDLDTKRFPPRAIAQQVSLAKARLVDPERFTDEAEGLYERQVAMVYRSYQAALAEANAADFDDLIGLVVEGLATRPELAEHWRRRFRHVLIDEYQDANPAQHAFVAELVGRSGSVFAVGDVDQSIYAFRGADPSGVLTFEERFDGAKVVTLEQNYRSTNAILGLANAVIAKNRRRYAKHLFSELGEGTPARRYQATDERDEARWVAATVREFLQRGGVDPSEIAVIFRTNAQSRPLEEAFSEAGIPFRVVGGVRFYERREVRDLLAYLRVLANPDDDVALARILNVPRRGIGRGTEEALQAAAALRGRSMLSLLRAEGVEVLGLTSRQERALRGFVELIDRLGALASLHRPSELIDAVVAETSYLEHLNEEDPITLEGRLENIAELRASAAEADDLESFLERAALVSAVDEVMGASGVTLLTAHAAKGLEFDVVVVVGLEEGVFPHVRAIVDAEAVEEERRLFYVAMTRARTTLVLTSARRRASWGEPLYNPPSRFLDELPADLVATTAAPVAVGTACAESIQRASAVVEARAARSEWVVGDRVFHARYGEGTIRRVVPRGVDDELVIAFHGAGERRFFASMVKLRRA</sequence>
<reference evidence="16 17" key="1">
    <citation type="journal article" date="2009" name="Stand. Genomic Sci.">
        <title>Complete genome sequence of Acidimicrobium ferrooxidans type strain (ICP).</title>
        <authorList>
            <person name="Clum A."/>
            <person name="Nolan M."/>
            <person name="Lang E."/>
            <person name="Glavina Del Rio T."/>
            <person name="Tice H."/>
            <person name="Copeland A."/>
            <person name="Cheng J.F."/>
            <person name="Lucas S."/>
            <person name="Chen F."/>
            <person name="Bruce D."/>
            <person name="Goodwin L."/>
            <person name="Pitluck S."/>
            <person name="Ivanova N."/>
            <person name="Mavrommatis K."/>
            <person name="Mikhailova N."/>
            <person name="Pati A."/>
            <person name="Chen A."/>
            <person name="Palaniappan K."/>
            <person name="Goker M."/>
            <person name="Spring S."/>
            <person name="Land M."/>
            <person name="Hauser L."/>
            <person name="Chang Y.J."/>
            <person name="Jeffries C.C."/>
            <person name="Chain P."/>
            <person name="Bristow J."/>
            <person name="Eisen J.A."/>
            <person name="Markowitz V."/>
            <person name="Hugenholtz P."/>
            <person name="Kyrpides N.C."/>
            <person name="Klenk H.P."/>
            <person name="Lapidus A."/>
        </authorList>
    </citation>
    <scope>NUCLEOTIDE SEQUENCE [LARGE SCALE GENOMIC DNA]</scope>
    <source>
        <strain evidence="17">DSM 10331 / JCM 15462 / NBRC 103882 / ICP</strain>
    </source>
</reference>
<feature type="binding site" evidence="13">
    <location>
        <begin position="28"/>
        <end position="35"/>
    </location>
    <ligand>
        <name>ATP</name>
        <dbReference type="ChEBI" id="CHEBI:30616"/>
    </ligand>
</feature>
<gene>
    <name evidence="16" type="ordered locus">Afer_0461</name>
</gene>
<dbReference type="HOGENOM" id="CLU_004585_5_2_11"/>
<feature type="domain" description="UvrD-like helicase C-terminal" evidence="15">
    <location>
        <begin position="286"/>
        <end position="555"/>
    </location>
</feature>
<dbReference type="Gene3D" id="1.10.10.160">
    <property type="match status" value="1"/>
</dbReference>
<dbReference type="PROSITE" id="PS51198">
    <property type="entry name" value="UVRD_HELICASE_ATP_BIND"/>
    <property type="match status" value="1"/>
</dbReference>
<dbReference type="Pfam" id="PF00580">
    <property type="entry name" value="UvrD-helicase"/>
    <property type="match status" value="1"/>
</dbReference>
<dbReference type="InterPro" id="IPR014016">
    <property type="entry name" value="UvrD-like_ATP-bd"/>
</dbReference>
<dbReference type="PANTHER" id="PTHR11070:SF55">
    <property type="entry name" value="DNA 3'-5' HELICASE"/>
    <property type="match status" value="1"/>
</dbReference>
<evidence type="ECO:0000256" key="3">
    <source>
        <dbReference type="ARBA" id="ARBA00022801"/>
    </source>
</evidence>
<dbReference type="GO" id="GO:0009314">
    <property type="term" value="P:response to radiation"/>
    <property type="evidence" value="ECO:0007669"/>
    <property type="project" value="UniProtKB-ARBA"/>
</dbReference>
<dbReference type="InterPro" id="IPR000212">
    <property type="entry name" value="DNA_helicase_UvrD/REP"/>
</dbReference>
<dbReference type="OrthoDB" id="9806690at2"/>
<evidence type="ECO:0000256" key="6">
    <source>
        <dbReference type="ARBA" id="ARBA00023125"/>
    </source>
</evidence>
<evidence type="ECO:0000256" key="4">
    <source>
        <dbReference type="ARBA" id="ARBA00022806"/>
    </source>
</evidence>
<evidence type="ECO:0000256" key="10">
    <source>
        <dbReference type="ARBA" id="ARBA00048988"/>
    </source>
</evidence>
<name>C7M335_ACIFD</name>
<dbReference type="GO" id="GO:0005524">
    <property type="term" value="F:ATP binding"/>
    <property type="evidence" value="ECO:0007669"/>
    <property type="project" value="UniProtKB-UniRule"/>
</dbReference>
<keyword evidence="5 13" id="KW-0067">ATP-binding</keyword>
<dbReference type="PROSITE" id="PS51217">
    <property type="entry name" value="UVRD_HELICASE_CTER"/>
    <property type="match status" value="1"/>
</dbReference>
<proteinExistence type="inferred from homology"/>
<dbReference type="Gene3D" id="3.40.50.300">
    <property type="entry name" value="P-loop containing nucleotide triphosphate hydrolases"/>
    <property type="match status" value="2"/>
</dbReference>
<keyword evidence="4 13" id="KW-0347">Helicase</keyword>
<dbReference type="KEGG" id="afo:Afer_0461"/>
<dbReference type="GO" id="GO:0003677">
    <property type="term" value="F:DNA binding"/>
    <property type="evidence" value="ECO:0007669"/>
    <property type="project" value="UniProtKB-KW"/>
</dbReference>
<keyword evidence="2 13" id="KW-0547">Nucleotide-binding</keyword>
<accession>C7M335</accession>
<dbReference type="EC" id="5.6.2.4" evidence="9"/>
<dbReference type="GO" id="GO:0043138">
    <property type="term" value="F:3'-5' DNA helicase activity"/>
    <property type="evidence" value="ECO:0007669"/>
    <property type="project" value="UniProtKB-EC"/>
</dbReference>
<dbReference type="EMBL" id="CP001631">
    <property type="protein sequence ID" value="ACU53429.1"/>
    <property type="molecule type" value="Genomic_DNA"/>
</dbReference>
<dbReference type="FunFam" id="1.10.10.160:FF:000001">
    <property type="entry name" value="ATP-dependent DNA helicase"/>
    <property type="match status" value="1"/>
</dbReference>
<evidence type="ECO:0000259" key="14">
    <source>
        <dbReference type="PROSITE" id="PS51198"/>
    </source>
</evidence>
<evidence type="ECO:0000259" key="15">
    <source>
        <dbReference type="PROSITE" id="PS51217"/>
    </source>
</evidence>
<keyword evidence="17" id="KW-1185">Reference proteome</keyword>
<evidence type="ECO:0000313" key="16">
    <source>
        <dbReference type="EMBL" id="ACU53429.1"/>
    </source>
</evidence>
<dbReference type="SUPFAM" id="SSF52540">
    <property type="entry name" value="P-loop containing nucleoside triphosphate hydrolases"/>
    <property type="match status" value="1"/>
</dbReference>
<dbReference type="Proteomes" id="UP000000771">
    <property type="component" value="Chromosome"/>
</dbReference>
<dbReference type="InterPro" id="IPR027417">
    <property type="entry name" value="P-loop_NTPase"/>
</dbReference>
<evidence type="ECO:0000256" key="1">
    <source>
        <dbReference type="ARBA" id="ARBA00009922"/>
    </source>
</evidence>
<dbReference type="RefSeq" id="WP_015797928.1">
    <property type="nucleotide sequence ID" value="NC_013124.1"/>
</dbReference>
<dbReference type="GO" id="GO:0033202">
    <property type="term" value="C:DNA helicase complex"/>
    <property type="evidence" value="ECO:0007669"/>
    <property type="project" value="TreeGrafter"/>
</dbReference>
<evidence type="ECO:0000313" key="17">
    <source>
        <dbReference type="Proteomes" id="UP000000771"/>
    </source>
</evidence>
<comment type="catalytic activity">
    <reaction evidence="8">
        <text>Couples ATP hydrolysis with the unwinding of duplex DNA by translocating in the 3'-5' direction.</text>
        <dbReference type="EC" id="5.6.2.4"/>
    </reaction>
</comment>
<dbReference type="GO" id="GO:0005829">
    <property type="term" value="C:cytosol"/>
    <property type="evidence" value="ECO:0007669"/>
    <property type="project" value="TreeGrafter"/>
</dbReference>
<evidence type="ECO:0000256" key="11">
    <source>
        <dbReference type="ARBA" id="ARBA00067565"/>
    </source>
</evidence>
<evidence type="ECO:0000256" key="9">
    <source>
        <dbReference type="ARBA" id="ARBA00034808"/>
    </source>
</evidence>
<keyword evidence="6" id="KW-0238">DNA-binding</keyword>
<comment type="catalytic activity">
    <reaction evidence="10">
        <text>ATP + H2O = ADP + phosphate + H(+)</text>
        <dbReference type="Rhea" id="RHEA:13065"/>
        <dbReference type="ChEBI" id="CHEBI:15377"/>
        <dbReference type="ChEBI" id="CHEBI:15378"/>
        <dbReference type="ChEBI" id="CHEBI:30616"/>
        <dbReference type="ChEBI" id="CHEBI:43474"/>
        <dbReference type="ChEBI" id="CHEBI:456216"/>
        <dbReference type="EC" id="5.6.2.4"/>
    </reaction>
</comment>
<keyword evidence="3 13" id="KW-0378">Hydrolase</keyword>
<dbReference type="FunFam" id="1.10.486.10:FF:000003">
    <property type="entry name" value="ATP-dependent DNA helicase"/>
    <property type="match status" value="1"/>
</dbReference>
<dbReference type="Pfam" id="PF21196">
    <property type="entry name" value="PcrA_UvrD_tudor"/>
    <property type="match status" value="1"/>
</dbReference>
<dbReference type="GO" id="GO:0016887">
    <property type="term" value="F:ATP hydrolysis activity"/>
    <property type="evidence" value="ECO:0007669"/>
    <property type="project" value="RHEA"/>
</dbReference>
<dbReference type="eggNOG" id="COG0210">
    <property type="taxonomic scope" value="Bacteria"/>
</dbReference>
<feature type="domain" description="UvrD-like helicase ATP-binding" evidence="14">
    <location>
        <begin position="7"/>
        <end position="285"/>
    </location>
</feature>
<dbReference type="GO" id="GO:0000725">
    <property type="term" value="P:recombinational repair"/>
    <property type="evidence" value="ECO:0007669"/>
    <property type="project" value="TreeGrafter"/>
</dbReference>
<organism evidence="16 17">
    <name type="scientific">Acidimicrobium ferrooxidans (strain DSM 10331 / JCM 15462 / NBRC 103882 / ICP)</name>
    <dbReference type="NCBI Taxonomy" id="525909"/>
    <lineage>
        <taxon>Bacteria</taxon>
        <taxon>Bacillati</taxon>
        <taxon>Actinomycetota</taxon>
        <taxon>Acidimicrobiia</taxon>
        <taxon>Acidimicrobiales</taxon>
        <taxon>Acidimicrobiaceae</taxon>
        <taxon>Acidimicrobium</taxon>
    </lineage>
</organism>
<dbReference type="Pfam" id="PF13361">
    <property type="entry name" value="UvrD_C"/>
    <property type="match status" value="1"/>
</dbReference>
<dbReference type="PANTHER" id="PTHR11070">
    <property type="entry name" value="UVRD / RECB / PCRA DNA HELICASE FAMILY MEMBER"/>
    <property type="match status" value="1"/>
</dbReference>
<protein>
    <recommendedName>
        <fullName evidence="11">ATP-dependent DNA helicase UvrD1</fullName>
        <ecNumber evidence="9">5.6.2.4</ecNumber>
    </recommendedName>
    <alternativeName>
        <fullName evidence="12">DNA 3'-5' helicase UvrD1</fullName>
    </alternativeName>
</protein>
<dbReference type="STRING" id="525909.Afer_0461"/>
<evidence type="ECO:0000256" key="2">
    <source>
        <dbReference type="ARBA" id="ARBA00022741"/>
    </source>
</evidence>
<dbReference type="AlphaFoldDB" id="C7M335"/>
<evidence type="ECO:0000256" key="7">
    <source>
        <dbReference type="ARBA" id="ARBA00023235"/>
    </source>
</evidence>
<evidence type="ECO:0000256" key="8">
    <source>
        <dbReference type="ARBA" id="ARBA00034617"/>
    </source>
</evidence>
<keyword evidence="7" id="KW-0413">Isomerase</keyword>
<dbReference type="Gene3D" id="1.10.486.10">
    <property type="entry name" value="PCRA, domain 4"/>
    <property type="match status" value="1"/>
</dbReference>
<evidence type="ECO:0000256" key="5">
    <source>
        <dbReference type="ARBA" id="ARBA00022840"/>
    </source>
</evidence>
<dbReference type="CDD" id="cd17932">
    <property type="entry name" value="DEXQc_UvrD"/>
    <property type="match status" value="1"/>
</dbReference>
<dbReference type="InterPro" id="IPR014017">
    <property type="entry name" value="DNA_helicase_UvrD-like_C"/>
</dbReference>
<evidence type="ECO:0000256" key="13">
    <source>
        <dbReference type="PROSITE-ProRule" id="PRU00560"/>
    </source>
</evidence>
<evidence type="ECO:0000256" key="12">
    <source>
        <dbReference type="ARBA" id="ARBA00077374"/>
    </source>
</evidence>